<evidence type="ECO:0000313" key="2">
    <source>
        <dbReference type="Proteomes" id="UP000578531"/>
    </source>
</evidence>
<reference evidence="1 2" key="1">
    <citation type="journal article" date="2020" name="Genomics">
        <title>Complete, high-quality genomes from long-read metagenomic sequencing of two wolf lichen thalli reveals enigmatic genome architecture.</title>
        <authorList>
            <person name="McKenzie S.K."/>
            <person name="Walston R.F."/>
            <person name="Allen J.L."/>
        </authorList>
    </citation>
    <scope>NUCLEOTIDE SEQUENCE [LARGE SCALE GENOMIC DNA]</scope>
    <source>
        <strain evidence="1">WasteWater2</strain>
    </source>
</reference>
<organism evidence="1 2">
    <name type="scientific">Letharia columbiana</name>
    <dbReference type="NCBI Taxonomy" id="112416"/>
    <lineage>
        <taxon>Eukaryota</taxon>
        <taxon>Fungi</taxon>
        <taxon>Dikarya</taxon>
        <taxon>Ascomycota</taxon>
        <taxon>Pezizomycotina</taxon>
        <taxon>Lecanoromycetes</taxon>
        <taxon>OSLEUM clade</taxon>
        <taxon>Lecanoromycetidae</taxon>
        <taxon>Lecanorales</taxon>
        <taxon>Lecanorineae</taxon>
        <taxon>Parmeliaceae</taxon>
        <taxon>Letharia</taxon>
    </lineage>
</organism>
<dbReference type="OrthoDB" id="10576727at2759"/>
<proteinExistence type="predicted"/>
<evidence type="ECO:0000313" key="1">
    <source>
        <dbReference type="EMBL" id="KAF6238825.1"/>
    </source>
</evidence>
<dbReference type="Proteomes" id="UP000578531">
    <property type="component" value="Unassembled WGS sequence"/>
</dbReference>
<dbReference type="AlphaFoldDB" id="A0A8H6G1X3"/>
<dbReference type="EMBL" id="JACCJC010000008">
    <property type="protein sequence ID" value="KAF6238825.1"/>
    <property type="molecule type" value="Genomic_DNA"/>
</dbReference>
<sequence>MTENTITVHFIYAPNNFPLAHRRPQLNDNVIIQYRQSDTMKQGGGYALEAQDLFLGWIRAGDLNAIRSLDGEESGLVGSRGILKVVRWPNIKNRLE</sequence>
<accession>A0A8H6G1X3</accession>
<protein>
    <submittedName>
        <fullName evidence="1">Uncharacterized protein</fullName>
    </submittedName>
</protein>
<dbReference type="GeneID" id="59285000"/>
<keyword evidence="2" id="KW-1185">Reference proteome</keyword>
<dbReference type="RefSeq" id="XP_037168124.1">
    <property type="nucleotide sequence ID" value="XM_037305259.1"/>
</dbReference>
<gene>
    <name evidence="1" type="ORF">HO173_003332</name>
</gene>
<name>A0A8H6G1X3_9LECA</name>
<comment type="caution">
    <text evidence="1">The sequence shown here is derived from an EMBL/GenBank/DDBJ whole genome shotgun (WGS) entry which is preliminary data.</text>
</comment>